<keyword evidence="4" id="KW-0010">Activator</keyword>
<dbReference type="InterPro" id="IPR045277">
    <property type="entry name" value="DRE1A-I"/>
</dbReference>
<dbReference type="SMART" id="SM00380">
    <property type="entry name" value="AP2"/>
    <property type="match status" value="1"/>
</dbReference>
<dbReference type="InterPro" id="IPR001471">
    <property type="entry name" value="AP2/ERF_dom"/>
</dbReference>
<evidence type="ECO:0000256" key="7">
    <source>
        <dbReference type="ARBA" id="ARBA00024343"/>
    </source>
</evidence>
<dbReference type="GO" id="GO:0003700">
    <property type="term" value="F:DNA-binding transcription factor activity"/>
    <property type="evidence" value="ECO:0007669"/>
    <property type="project" value="InterPro"/>
</dbReference>
<keyword evidence="3" id="KW-0238">DNA-binding</keyword>
<feature type="compositionally biased region" description="Low complexity" evidence="8">
    <location>
        <begin position="98"/>
        <end position="110"/>
    </location>
</feature>
<sequence length="276" mass="30353">MQSGGAEALLSCFHEFPPRIPHVLTTYYKTSLSSSSIHSPSKQRLFLLTLSASLSLSFSVSSAATYIYKYLYMRWPQSLWADMSNESYQGGQHHQRHTQGQWGATAASSCSGGGESSPTGKHRMYRGIRTRGGKWVSEIREPRKAKRIWLGTFATAEMAAAAYDVAALALKGDDAILNFPDAIGRYPVPDSLSPEDIRSAAAAAAEMRGTEDLRVNEEETMSRGDIYVDEEEIFDMPNLLVDMAGGMLLSPPRISSANSDDGWPENLHGDSLWSYN</sequence>
<dbReference type="AlphaFoldDB" id="A0AAD3Y246"/>
<comment type="caution">
    <text evidence="10">The sequence shown here is derived from an EMBL/GenBank/DDBJ whole genome shotgun (WGS) entry which is preliminary data.</text>
</comment>
<dbReference type="Pfam" id="PF00847">
    <property type="entry name" value="AP2"/>
    <property type="match status" value="1"/>
</dbReference>
<dbReference type="SUPFAM" id="SSF54171">
    <property type="entry name" value="DNA-binding domain"/>
    <property type="match status" value="1"/>
</dbReference>
<evidence type="ECO:0000256" key="6">
    <source>
        <dbReference type="ARBA" id="ARBA00023242"/>
    </source>
</evidence>
<keyword evidence="6" id="KW-0539">Nucleus</keyword>
<dbReference type="GO" id="GO:0003677">
    <property type="term" value="F:DNA binding"/>
    <property type="evidence" value="ECO:0007669"/>
    <property type="project" value="UniProtKB-KW"/>
</dbReference>
<evidence type="ECO:0000259" key="9">
    <source>
        <dbReference type="PROSITE" id="PS51032"/>
    </source>
</evidence>
<evidence type="ECO:0000256" key="5">
    <source>
        <dbReference type="ARBA" id="ARBA00023163"/>
    </source>
</evidence>
<keyword evidence="5" id="KW-0804">Transcription</keyword>
<dbReference type="PANTHER" id="PTHR31839">
    <property type="entry name" value="DEHYDRATION-RESPONSIVE ELEMENT-BINDING PROTEIN 1D"/>
    <property type="match status" value="1"/>
</dbReference>
<comment type="similarity">
    <text evidence="7">Belongs to the AP2/ERF transcription factor family. ERF subfamily.</text>
</comment>
<feature type="domain" description="AP2/ERF" evidence="9">
    <location>
        <begin position="124"/>
        <end position="180"/>
    </location>
</feature>
<dbReference type="EMBL" id="BSYO01000031">
    <property type="protein sequence ID" value="GMH26607.1"/>
    <property type="molecule type" value="Genomic_DNA"/>
</dbReference>
<gene>
    <name evidence="10" type="ORF">Nepgr_028450</name>
</gene>
<evidence type="ECO:0000256" key="2">
    <source>
        <dbReference type="ARBA" id="ARBA00023015"/>
    </source>
</evidence>
<name>A0AAD3Y246_NEPGR</name>
<dbReference type="InterPro" id="IPR036955">
    <property type="entry name" value="AP2/ERF_dom_sf"/>
</dbReference>
<keyword evidence="2" id="KW-0805">Transcription regulation</keyword>
<dbReference type="Proteomes" id="UP001279734">
    <property type="component" value="Unassembled WGS sequence"/>
</dbReference>
<dbReference type="PROSITE" id="PS51032">
    <property type="entry name" value="AP2_ERF"/>
    <property type="match status" value="1"/>
</dbReference>
<evidence type="ECO:0000256" key="8">
    <source>
        <dbReference type="SAM" id="MobiDB-lite"/>
    </source>
</evidence>
<dbReference type="PANTHER" id="PTHR31839:SF85">
    <property type="entry name" value="AP2_ERF DOMAIN-CONTAINING PROTEIN"/>
    <property type="match status" value="1"/>
</dbReference>
<evidence type="ECO:0000256" key="1">
    <source>
        <dbReference type="ARBA" id="ARBA00004123"/>
    </source>
</evidence>
<evidence type="ECO:0000256" key="4">
    <source>
        <dbReference type="ARBA" id="ARBA00023159"/>
    </source>
</evidence>
<dbReference type="GO" id="GO:0005634">
    <property type="term" value="C:nucleus"/>
    <property type="evidence" value="ECO:0007669"/>
    <property type="project" value="UniProtKB-SubCell"/>
</dbReference>
<dbReference type="InterPro" id="IPR016177">
    <property type="entry name" value="DNA-bd_dom_sf"/>
</dbReference>
<keyword evidence="11" id="KW-1185">Reference proteome</keyword>
<proteinExistence type="inferred from homology"/>
<dbReference type="Gene3D" id="3.30.730.10">
    <property type="entry name" value="AP2/ERF domain"/>
    <property type="match status" value="1"/>
</dbReference>
<evidence type="ECO:0000256" key="3">
    <source>
        <dbReference type="ARBA" id="ARBA00023125"/>
    </source>
</evidence>
<protein>
    <recommendedName>
        <fullName evidence="9">AP2/ERF domain-containing protein</fullName>
    </recommendedName>
</protein>
<evidence type="ECO:0000313" key="11">
    <source>
        <dbReference type="Proteomes" id="UP001279734"/>
    </source>
</evidence>
<reference evidence="10" key="1">
    <citation type="submission" date="2023-05" db="EMBL/GenBank/DDBJ databases">
        <title>Nepenthes gracilis genome sequencing.</title>
        <authorList>
            <person name="Fukushima K."/>
        </authorList>
    </citation>
    <scope>NUCLEOTIDE SEQUENCE</scope>
    <source>
        <strain evidence="10">SING2019-196</strain>
    </source>
</reference>
<evidence type="ECO:0000313" key="10">
    <source>
        <dbReference type="EMBL" id="GMH26607.1"/>
    </source>
</evidence>
<organism evidence="10 11">
    <name type="scientific">Nepenthes gracilis</name>
    <name type="common">Slender pitcher plant</name>
    <dbReference type="NCBI Taxonomy" id="150966"/>
    <lineage>
        <taxon>Eukaryota</taxon>
        <taxon>Viridiplantae</taxon>
        <taxon>Streptophyta</taxon>
        <taxon>Embryophyta</taxon>
        <taxon>Tracheophyta</taxon>
        <taxon>Spermatophyta</taxon>
        <taxon>Magnoliopsida</taxon>
        <taxon>eudicotyledons</taxon>
        <taxon>Gunneridae</taxon>
        <taxon>Pentapetalae</taxon>
        <taxon>Caryophyllales</taxon>
        <taxon>Nepenthaceae</taxon>
        <taxon>Nepenthes</taxon>
    </lineage>
</organism>
<dbReference type="FunFam" id="3.30.730.10:FF:000001">
    <property type="entry name" value="Ethylene-responsive transcription factor 2"/>
    <property type="match status" value="1"/>
</dbReference>
<feature type="region of interest" description="Disordered" evidence="8">
    <location>
        <begin position="91"/>
        <end position="124"/>
    </location>
</feature>
<comment type="subcellular location">
    <subcellularLocation>
        <location evidence="1">Nucleus</location>
    </subcellularLocation>
</comment>
<accession>A0AAD3Y246</accession>